<dbReference type="GO" id="GO:0000730">
    <property type="term" value="P:DNA recombinase assembly"/>
    <property type="evidence" value="ECO:0007669"/>
    <property type="project" value="InterPro"/>
</dbReference>
<dbReference type="InterPro" id="IPR042525">
    <property type="entry name" value="Rad52_Rad59_Rad22_sf"/>
</dbReference>
<reference evidence="10" key="1">
    <citation type="submission" date="2025-08" db="UniProtKB">
        <authorList>
            <consortium name="RefSeq"/>
        </authorList>
    </citation>
    <scope>IDENTIFICATION</scope>
    <source>
        <tissue evidence="10">Ear skin</tissue>
    </source>
</reference>
<dbReference type="InterPro" id="IPR007232">
    <property type="entry name" value="Rad52_Rad59_Rad22"/>
</dbReference>
<dbReference type="Pfam" id="PF04098">
    <property type="entry name" value="Rad52_Rad22"/>
    <property type="match status" value="1"/>
</dbReference>
<evidence type="ECO:0000256" key="7">
    <source>
        <dbReference type="ARBA" id="ARBA00073403"/>
    </source>
</evidence>
<dbReference type="RefSeq" id="XP_032328729.1">
    <property type="nucleotide sequence ID" value="XM_032472838.1"/>
</dbReference>
<feature type="region of interest" description="Disordered" evidence="8">
    <location>
        <begin position="155"/>
        <end position="259"/>
    </location>
</feature>
<comment type="subunit">
    <text evidence="6">The full-length protein forms heptameric rings. Interacts with ABL1. Interacts with RPA2; the interaction is direct and associates RAD52 with the RPA complex. Interacts with RAD51AP1.</text>
</comment>
<evidence type="ECO:0000313" key="9">
    <source>
        <dbReference type="Proteomes" id="UP000694856"/>
    </source>
</evidence>
<dbReference type="GO" id="GO:0034599">
    <property type="term" value="P:cellular response to oxidative stress"/>
    <property type="evidence" value="ECO:0007669"/>
    <property type="project" value="UniProtKB-ARBA"/>
</dbReference>
<dbReference type="Proteomes" id="UP000694856">
    <property type="component" value="Chromosome 34"/>
</dbReference>
<keyword evidence="9" id="KW-1185">Reference proteome</keyword>
<sequence>MAGGGQKVCYIEGHRVINLANEMFGYNGWAHSVTQQNVDFVDLNNGKFYVGVCAFVRVQLKDGSYHEDVGYGVSEGLKSKALSLEKARKEAVTDGLKRALRSFGNALGNCILDKDYLRSLNKLPHQLPLEVDLTKAKRQDFEPSVERARYSSCRQSMALGPPKPPEVPSPCRPDHSDGPHVVTLGDKDSSSRSLTSAAESDATHQRKLRQKQLQQQFREQMERQQHPSAPPSRKRDQAAPLVPPAEHGAPGAAVSEPGAQTDVLTALPVQRLHPPVSSVLADSLELWDLAPDAGDSVVKPSSKPQPPQTPATSVLKNQVETQSRTPQSLYHQDPPAKPGPWHLQTYNPNQQPTGDCDSSRKNQDMKKRKLEPS</sequence>
<feature type="region of interest" description="Disordered" evidence="8">
    <location>
        <begin position="292"/>
        <end position="373"/>
    </location>
</feature>
<accession>A0A8B8SG00</accession>
<dbReference type="GeneID" id="102517829"/>
<keyword evidence="3" id="KW-0233">DNA recombination</keyword>
<gene>
    <name evidence="10" type="primary">RAD52</name>
</gene>
<feature type="compositionally biased region" description="Polar residues" evidence="8">
    <location>
        <begin position="314"/>
        <end position="330"/>
    </location>
</feature>
<dbReference type="FunFam" id="3.30.390.80:FF:000001">
    <property type="entry name" value="DNA repair protein RAD52 homolog"/>
    <property type="match status" value="1"/>
</dbReference>
<dbReference type="AlphaFoldDB" id="A0A8B8SG00"/>
<organism evidence="9 10">
    <name type="scientific">Camelus ferus</name>
    <name type="common">Wild bactrian camel</name>
    <name type="synonym">Camelus bactrianus ferus</name>
    <dbReference type="NCBI Taxonomy" id="419612"/>
    <lineage>
        <taxon>Eukaryota</taxon>
        <taxon>Metazoa</taxon>
        <taxon>Chordata</taxon>
        <taxon>Craniata</taxon>
        <taxon>Vertebrata</taxon>
        <taxon>Euteleostomi</taxon>
        <taxon>Mammalia</taxon>
        <taxon>Eutheria</taxon>
        <taxon>Laurasiatheria</taxon>
        <taxon>Artiodactyla</taxon>
        <taxon>Tylopoda</taxon>
        <taxon>Camelidae</taxon>
        <taxon>Camelus</taxon>
    </lineage>
</organism>
<comment type="similarity">
    <text evidence="1">Belongs to the RAD52 family.</text>
</comment>
<dbReference type="CTD" id="5893"/>
<evidence type="ECO:0000256" key="8">
    <source>
        <dbReference type="SAM" id="MobiDB-lite"/>
    </source>
</evidence>
<dbReference type="InterPro" id="IPR041247">
    <property type="entry name" value="Rad52_fam"/>
</dbReference>
<evidence type="ECO:0000256" key="1">
    <source>
        <dbReference type="ARBA" id="ARBA00006638"/>
    </source>
</evidence>
<proteinExistence type="inferred from homology"/>
<dbReference type="GO" id="GO:0010792">
    <property type="term" value="P:DNA double-strand break processing involved in repair via single-strand annealing"/>
    <property type="evidence" value="ECO:0007669"/>
    <property type="project" value="UniProtKB-ARBA"/>
</dbReference>
<comment type="function">
    <text evidence="5">Involved in double-stranded break repair. Plays a central role in genetic recombination and DNA repair by promoting the annealing of complementary single-stranded DNA and by stimulation of the RAD51 recombinase.</text>
</comment>
<evidence type="ECO:0000256" key="6">
    <source>
        <dbReference type="ARBA" id="ARBA00066262"/>
    </source>
</evidence>
<dbReference type="PANTHER" id="PTHR12132:SF1">
    <property type="entry name" value="DNA REPAIR PROTEIN RAD52 HOMOLOG"/>
    <property type="match status" value="1"/>
</dbReference>
<feature type="compositionally biased region" description="Polar residues" evidence="8">
    <location>
        <begin position="344"/>
        <end position="353"/>
    </location>
</feature>
<dbReference type="GO" id="GO:0006312">
    <property type="term" value="P:mitotic recombination"/>
    <property type="evidence" value="ECO:0007669"/>
    <property type="project" value="TreeGrafter"/>
</dbReference>
<evidence type="ECO:0000256" key="5">
    <source>
        <dbReference type="ARBA" id="ARBA00053354"/>
    </source>
</evidence>
<keyword evidence="2" id="KW-0227">DNA damage</keyword>
<dbReference type="GO" id="GO:0005634">
    <property type="term" value="C:nucleus"/>
    <property type="evidence" value="ECO:0007669"/>
    <property type="project" value="InterPro"/>
</dbReference>
<evidence type="ECO:0000313" key="10">
    <source>
        <dbReference type="RefSeq" id="XP_032328729.1"/>
    </source>
</evidence>
<dbReference type="SUPFAM" id="SSF54768">
    <property type="entry name" value="dsRNA-binding domain-like"/>
    <property type="match status" value="1"/>
</dbReference>
<protein>
    <recommendedName>
        <fullName evidence="7">DNA repair protein RAD52 homolog</fullName>
    </recommendedName>
</protein>
<feature type="compositionally biased region" description="Basic and acidic residues" evidence="8">
    <location>
        <begin position="357"/>
        <end position="373"/>
    </location>
</feature>
<evidence type="ECO:0000256" key="2">
    <source>
        <dbReference type="ARBA" id="ARBA00022763"/>
    </source>
</evidence>
<name>A0A8B8SG00_CAMFR</name>
<feature type="compositionally biased region" description="Low complexity" evidence="8">
    <location>
        <begin position="191"/>
        <end position="200"/>
    </location>
</feature>
<keyword evidence="4" id="KW-0234">DNA repair</keyword>
<evidence type="ECO:0000256" key="4">
    <source>
        <dbReference type="ARBA" id="ARBA00023204"/>
    </source>
</evidence>
<dbReference type="Gene3D" id="3.30.390.80">
    <property type="entry name" value="DNA repair protein Rad52/59/22"/>
    <property type="match status" value="1"/>
</dbReference>
<evidence type="ECO:0000256" key="3">
    <source>
        <dbReference type="ARBA" id="ARBA00023172"/>
    </source>
</evidence>
<feature type="compositionally biased region" description="Pro residues" evidence="8">
    <location>
        <begin position="161"/>
        <end position="171"/>
    </location>
</feature>
<dbReference type="PANTHER" id="PTHR12132">
    <property type="entry name" value="DNA REPAIR AND RECOMBINATION PROTEIN RAD52, RAD59"/>
    <property type="match status" value="1"/>
</dbReference>
<dbReference type="NCBIfam" id="TIGR00607">
    <property type="entry name" value="rad52"/>
    <property type="match status" value="1"/>
</dbReference>
<dbReference type="InterPro" id="IPR004585">
    <property type="entry name" value="DNA_recomb/repair_Rad52"/>
</dbReference>